<name>A0ACC4BF89_POPAL</name>
<gene>
    <name evidence="1" type="ORF">D5086_022382</name>
</gene>
<evidence type="ECO:0000313" key="2">
    <source>
        <dbReference type="Proteomes" id="UP000309997"/>
    </source>
</evidence>
<dbReference type="EMBL" id="RCHU02000011">
    <property type="protein sequence ID" value="KAL3577099.1"/>
    <property type="molecule type" value="Genomic_DNA"/>
</dbReference>
<sequence length="122" mass="13847">MLWHGTAVWDHVQQLMVPVPGGVERAQAIRRIDWPCTYGETGIGIGHKFEDELSFHQMIFERRWSNCASMLAPASSILKSERSPPLLSLVPENQYPALPLYFYQNQCHHALAPCAYIAPDLQ</sequence>
<organism evidence="1 2">
    <name type="scientific">Populus alba</name>
    <name type="common">White poplar</name>
    <dbReference type="NCBI Taxonomy" id="43335"/>
    <lineage>
        <taxon>Eukaryota</taxon>
        <taxon>Viridiplantae</taxon>
        <taxon>Streptophyta</taxon>
        <taxon>Embryophyta</taxon>
        <taxon>Tracheophyta</taxon>
        <taxon>Spermatophyta</taxon>
        <taxon>Magnoliopsida</taxon>
        <taxon>eudicotyledons</taxon>
        <taxon>Gunneridae</taxon>
        <taxon>Pentapetalae</taxon>
        <taxon>rosids</taxon>
        <taxon>fabids</taxon>
        <taxon>Malpighiales</taxon>
        <taxon>Salicaceae</taxon>
        <taxon>Saliceae</taxon>
        <taxon>Populus</taxon>
    </lineage>
</organism>
<accession>A0ACC4BF89</accession>
<evidence type="ECO:0000313" key="1">
    <source>
        <dbReference type="EMBL" id="KAL3577099.1"/>
    </source>
</evidence>
<dbReference type="Proteomes" id="UP000309997">
    <property type="component" value="Unassembled WGS sequence"/>
</dbReference>
<protein>
    <submittedName>
        <fullName evidence="1">Uncharacterized protein</fullName>
    </submittedName>
</protein>
<proteinExistence type="predicted"/>
<keyword evidence="2" id="KW-1185">Reference proteome</keyword>
<reference evidence="1 2" key="1">
    <citation type="journal article" date="2024" name="Plant Biotechnol. J.">
        <title>Genome and CRISPR/Cas9 system of a widespread forest tree (Populus alba) in the world.</title>
        <authorList>
            <person name="Liu Y.J."/>
            <person name="Jiang P.F."/>
            <person name="Han X.M."/>
            <person name="Li X.Y."/>
            <person name="Wang H.M."/>
            <person name="Wang Y.J."/>
            <person name="Wang X.X."/>
            <person name="Zeng Q.Y."/>
        </authorList>
    </citation>
    <scope>NUCLEOTIDE SEQUENCE [LARGE SCALE GENOMIC DNA]</scope>
    <source>
        <strain evidence="2">cv. PAL-ZL1</strain>
    </source>
</reference>
<comment type="caution">
    <text evidence="1">The sequence shown here is derived from an EMBL/GenBank/DDBJ whole genome shotgun (WGS) entry which is preliminary data.</text>
</comment>